<evidence type="ECO:0000256" key="5">
    <source>
        <dbReference type="ARBA" id="ARBA00022927"/>
    </source>
</evidence>
<evidence type="ECO:0000313" key="10">
    <source>
        <dbReference type="EMBL" id="CAI5438089.1"/>
    </source>
</evidence>
<protein>
    <recommendedName>
        <fullName evidence="12">Protein SYS1 homolog</fullName>
    </recommendedName>
</protein>
<gene>
    <name evidence="10" type="ORF">CAMP_LOCUS726</name>
</gene>
<reference evidence="10" key="1">
    <citation type="submission" date="2022-11" db="EMBL/GenBank/DDBJ databases">
        <authorList>
            <person name="Kikuchi T."/>
        </authorList>
    </citation>
    <scope>NUCLEOTIDE SEQUENCE</scope>
    <source>
        <strain evidence="10">PS1010</strain>
    </source>
</reference>
<keyword evidence="7" id="KW-0333">Golgi apparatus</keyword>
<evidence type="ECO:0000256" key="4">
    <source>
        <dbReference type="ARBA" id="ARBA00022692"/>
    </source>
</evidence>
<dbReference type="GO" id="GO:0005802">
    <property type="term" value="C:trans-Golgi network"/>
    <property type="evidence" value="ECO:0007669"/>
    <property type="project" value="TreeGrafter"/>
</dbReference>
<keyword evidence="3" id="KW-0813">Transport</keyword>
<keyword evidence="4 9" id="KW-0812">Transmembrane</keyword>
<evidence type="ECO:0000256" key="8">
    <source>
        <dbReference type="ARBA" id="ARBA00023136"/>
    </source>
</evidence>
<feature type="transmembrane region" description="Helical" evidence="9">
    <location>
        <begin position="12"/>
        <end position="36"/>
    </location>
</feature>
<dbReference type="PANTHER" id="PTHR12952">
    <property type="entry name" value="SYS1"/>
    <property type="match status" value="1"/>
</dbReference>
<comment type="subcellular location">
    <subcellularLocation>
        <location evidence="1">Golgi apparatus membrane</location>
        <topology evidence="1">Multi-pass membrane protein</topology>
    </subcellularLocation>
</comment>
<name>A0A9P1I1T5_9PELO</name>
<dbReference type="GO" id="GO:0034067">
    <property type="term" value="P:protein localization to Golgi apparatus"/>
    <property type="evidence" value="ECO:0007669"/>
    <property type="project" value="TreeGrafter"/>
</dbReference>
<feature type="transmembrane region" description="Helical" evidence="9">
    <location>
        <begin position="56"/>
        <end position="76"/>
    </location>
</feature>
<dbReference type="GO" id="GO:0006895">
    <property type="term" value="P:Golgi to endosome transport"/>
    <property type="evidence" value="ECO:0007669"/>
    <property type="project" value="TreeGrafter"/>
</dbReference>
<evidence type="ECO:0000256" key="7">
    <source>
        <dbReference type="ARBA" id="ARBA00023034"/>
    </source>
</evidence>
<proteinExistence type="inferred from homology"/>
<dbReference type="OrthoDB" id="542931at2759"/>
<evidence type="ECO:0000313" key="11">
    <source>
        <dbReference type="Proteomes" id="UP001152747"/>
    </source>
</evidence>
<dbReference type="Proteomes" id="UP001152747">
    <property type="component" value="Unassembled WGS sequence"/>
</dbReference>
<evidence type="ECO:0000256" key="9">
    <source>
        <dbReference type="SAM" id="Phobius"/>
    </source>
</evidence>
<sequence length="148" mass="17022">MSSFRQFVWDPTLLISQMICLQSIFYFVQTILLISFGFVGYQPFLSTIFALQAQRLMAVIQLISTIGVSFGLAKIVQRAKQCLDFACTAHVFHLILVILYNQSFPTQFTWWILQIISVTICTVLGEYLCMRFETQEIKLEGGPSRYDL</sequence>
<dbReference type="PANTHER" id="PTHR12952:SF0">
    <property type="entry name" value="PROTEIN SYS1 HOMOLOG"/>
    <property type="match status" value="1"/>
</dbReference>
<evidence type="ECO:0000256" key="6">
    <source>
        <dbReference type="ARBA" id="ARBA00022989"/>
    </source>
</evidence>
<evidence type="ECO:0000256" key="2">
    <source>
        <dbReference type="ARBA" id="ARBA00008160"/>
    </source>
</evidence>
<dbReference type="InterPro" id="IPR019185">
    <property type="entry name" value="Integral_membrane_SYS1-rel"/>
</dbReference>
<comment type="similarity">
    <text evidence="2">Belongs to the SYS1 family.</text>
</comment>
<evidence type="ECO:0008006" key="12">
    <source>
        <dbReference type="Google" id="ProtNLM"/>
    </source>
</evidence>
<keyword evidence="11" id="KW-1185">Reference proteome</keyword>
<feature type="transmembrane region" description="Helical" evidence="9">
    <location>
        <begin position="108"/>
        <end position="129"/>
    </location>
</feature>
<organism evidence="10 11">
    <name type="scientific">Caenorhabditis angaria</name>
    <dbReference type="NCBI Taxonomy" id="860376"/>
    <lineage>
        <taxon>Eukaryota</taxon>
        <taxon>Metazoa</taxon>
        <taxon>Ecdysozoa</taxon>
        <taxon>Nematoda</taxon>
        <taxon>Chromadorea</taxon>
        <taxon>Rhabditida</taxon>
        <taxon>Rhabditina</taxon>
        <taxon>Rhabditomorpha</taxon>
        <taxon>Rhabditoidea</taxon>
        <taxon>Rhabditidae</taxon>
        <taxon>Peloderinae</taxon>
        <taxon>Caenorhabditis</taxon>
    </lineage>
</organism>
<evidence type="ECO:0000256" key="3">
    <source>
        <dbReference type="ARBA" id="ARBA00022448"/>
    </source>
</evidence>
<dbReference type="GO" id="GO:0000139">
    <property type="term" value="C:Golgi membrane"/>
    <property type="evidence" value="ECO:0007669"/>
    <property type="project" value="UniProtKB-SubCell"/>
</dbReference>
<keyword evidence="6 9" id="KW-1133">Transmembrane helix</keyword>
<comment type="caution">
    <text evidence="10">The sequence shown here is derived from an EMBL/GenBank/DDBJ whole genome shotgun (WGS) entry which is preliminary data.</text>
</comment>
<evidence type="ECO:0000256" key="1">
    <source>
        <dbReference type="ARBA" id="ARBA00004653"/>
    </source>
</evidence>
<dbReference type="EMBL" id="CANHGI010000001">
    <property type="protein sequence ID" value="CAI5438089.1"/>
    <property type="molecule type" value="Genomic_DNA"/>
</dbReference>
<keyword evidence="5" id="KW-0653">Protein transport</keyword>
<dbReference type="Pfam" id="PF09801">
    <property type="entry name" value="SYS1"/>
    <property type="match status" value="1"/>
</dbReference>
<dbReference type="GO" id="GO:0005829">
    <property type="term" value="C:cytosol"/>
    <property type="evidence" value="ECO:0007669"/>
    <property type="project" value="GOC"/>
</dbReference>
<dbReference type="GO" id="GO:0043001">
    <property type="term" value="P:Golgi to plasma membrane protein transport"/>
    <property type="evidence" value="ECO:0007669"/>
    <property type="project" value="TreeGrafter"/>
</dbReference>
<feature type="transmembrane region" description="Helical" evidence="9">
    <location>
        <begin position="83"/>
        <end position="102"/>
    </location>
</feature>
<accession>A0A9P1I1T5</accession>
<dbReference type="AlphaFoldDB" id="A0A9P1I1T5"/>
<keyword evidence="8 9" id="KW-0472">Membrane</keyword>